<dbReference type="InterPro" id="IPR036452">
    <property type="entry name" value="Ribo_hydro-like"/>
</dbReference>
<keyword evidence="3" id="KW-0326">Glycosidase</keyword>
<evidence type="ECO:0000259" key="4">
    <source>
        <dbReference type="Pfam" id="PF01156"/>
    </source>
</evidence>
<protein>
    <recommendedName>
        <fullName evidence="4">Inosine/uridine-preferring nucleoside hydrolase domain-containing protein</fullName>
    </recommendedName>
</protein>
<dbReference type="GO" id="GO:0008477">
    <property type="term" value="F:purine nucleosidase activity"/>
    <property type="evidence" value="ECO:0007669"/>
    <property type="project" value="TreeGrafter"/>
</dbReference>
<reference evidence="5" key="1">
    <citation type="submission" date="2021-11" db="EMBL/GenBank/DDBJ databases">
        <authorList>
            <consortium name="Genoscope - CEA"/>
            <person name="William W."/>
        </authorList>
    </citation>
    <scope>NUCLEOTIDE SEQUENCE</scope>
</reference>
<evidence type="ECO:0000256" key="2">
    <source>
        <dbReference type="ARBA" id="ARBA00022801"/>
    </source>
</evidence>
<dbReference type="Proteomes" id="UP000789595">
    <property type="component" value="Unassembled WGS sequence"/>
</dbReference>
<gene>
    <name evidence="5" type="ORF">PECAL_4P27740</name>
</gene>
<sequence length="286" mass="29363">MRNLLRSLTIAVTSSMTAKRPLWVDTDAGFDDLVALSALAATERRLAVVSTTSGACETPEAGAGRVRTILNACGRNDVTVVAGASAPRVPVKPWLTDAQKMLLRWFADRSLGAASGPFDGDVGGAVAALGAVDLLCLGPLTNVAAVLASGRVTVETAIAMGGDAPGREPEFNFACDPAAAAAVVKTCPSLTLVGLDCCTDAFAESTELPGVIGSLCSADACAARFDPLAAFCASREGSFEIRDVSYGVDAAGRVVGGESRVRAATRLVDREAYLGWLRTAAATLPR</sequence>
<dbReference type="OrthoDB" id="48708at2759"/>
<evidence type="ECO:0000256" key="1">
    <source>
        <dbReference type="ARBA" id="ARBA00009176"/>
    </source>
</evidence>
<dbReference type="InterPro" id="IPR001910">
    <property type="entry name" value="Inosine/uridine_hydrolase_dom"/>
</dbReference>
<evidence type="ECO:0000256" key="3">
    <source>
        <dbReference type="ARBA" id="ARBA00023295"/>
    </source>
</evidence>
<dbReference type="SUPFAM" id="SSF53590">
    <property type="entry name" value="Nucleoside hydrolase"/>
    <property type="match status" value="1"/>
</dbReference>
<organism evidence="5 6">
    <name type="scientific">Pelagomonas calceolata</name>
    <dbReference type="NCBI Taxonomy" id="35677"/>
    <lineage>
        <taxon>Eukaryota</taxon>
        <taxon>Sar</taxon>
        <taxon>Stramenopiles</taxon>
        <taxon>Ochrophyta</taxon>
        <taxon>Pelagophyceae</taxon>
        <taxon>Pelagomonadales</taxon>
        <taxon>Pelagomonadaceae</taxon>
        <taxon>Pelagomonas</taxon>
    </lineage>
</organism>
<keyword evidence="6" id="KW-1185">Reference proteome</keyword>
<keyword evidence="2" id="KW-0378">Hydrolase</keyword>
<dbReference type="GO" id="GO:0005829">
    <property type="term" value="C:cytosol"/>
    <property type="evidence" value="ECO:0007669"/>
    <property type="project" value="TreeGrafter"/>
</dbReference>
<accession>A0A8J2SRA6</accession>
<proteinExistence type="inferred from homology"/>
<dbReference type="Gene3D" id="3.90.245.10">
    <property type="entry name" value="Ribonucleoside hydrolase-like"/>
    <property type="match status" value="1"/>
</dbReference>
<dbReference type="InterPro" id="IPR023186">
    <property type="entry name" value="IUNH"/>
</dbReference>
<dbReference type="PANTHER" id="PTHR12304:SF59">
    <property type="entry name" value="INOSINE-URIDINE PREFERRING NUCLEOSIDE HYDROLASE FAMILY PROTEIN"/>
    <property type="match status" value="1"/>
</dbReference>
<dbReference type="AlphaFoldDB" id="A0A8J2SRA6"/>
<feature type="domain" description="Inosine/uridine-preferring nucleoside hydrolase" evidence="4">
    <location>
        <begin position="22"/>
        <end position="254"/>
    </location>
</feature>
<dbReference type="EMBL" id="CAKKNE010000004">
    <property type="protein sequence ID" value="CAH0375440.1"/>
    <property type="molecule type" value="Genomic_DNA"/>
</dbReference>
<name>A0A8J2SRA6_9STRA</name>
<evidence type="ECO:0000313" key="6">
    <source>
        <dbReference type="Proteomes" id="UP000789595"/>
    </source>
</evidence>
<dbReference type="Pfam" id="PF01156">
    <property type="entry name" value="IU_nuc_hydro"/>
    <property type="match status" value="1"/>
</dbReference>
<comment type="similarity">
    <text evidence="1">Belongs to the IUNH family.</text>
</comment>
<dbReference type="PANTHER" id="PTHR12304">
    <property type="entry name" value="INOSINE-URIDINE PREFERRING NUCLEOSIDE HYDROLASE"/>
    <property type="match status" value="1"/>
</dbReference>
<evidence type="ECO:0000313" key="5">
    <source>
        <dbReference type="EMBL" id="CAH0375440.1"/>
    </source>
</evidence>
<dbReference type="GO" id="GO:0006152">
    <property type="term" value="P:purine nucleoside catabolic process"/>
    <property type="evidence" value="ECO:0007669"/>
    <property type="project" value="TreeGrafter"/>
</dbReference>
<comment type="caution">
    <text evidence="5">The sequence shown here is derived from an EMBL/GenBank/DDBJ whole genome shotgun (WGS) entry which is preliminary data.</text>
</comment>